<gene>
    <name evidence="1" type="ORF">QQF64_033967</name>
</gene>
<protein>
    <recommendedName>
        <fullName evidence="3">RNase H type-1 domain-containing protein</fullName>
    </recommendedName>
</protein>
<sequence length="118" mass="13230">MSPHPGRYNSTKEKTMRDLESAEFVSLMADMSSSINMDGCLGVTRHYITPEAKMATVVLGVRKFYPNPHRPTFHEAKTLLMSEWGITSKVQCMVTDSAPKIILKCPTTQPSPYPMFCT</sequence>
<dbReference type="Proteomes" id="UP001558613">
    <property type="component" value="Unassembled WGS sequence"/>
</dbReference>
<name>A0ABR3MVG6_9TELE</name>
<evidence type="ECO:0000313" key="2">
    <source>
        <dbReference type="Proteomes" id="UP001558613"/>
    </source>
</evidence>
<organism evidence="1 2">
    <name type="scientific">Cirrhinus molitorella</name>
    <name type="common">mud carp</name>
    <dbReference type="NCBI Taxonomy" id="172907"/>
    <lineage>
        <taxon>Eukaryota</taxon>
        <taxon>Metazoa</taxon>
        <taxon>Chordata</taxon>
        <taxon>Craniata</taxon>
        <taxon>Vertebrata</taxon>
        <taxon>Euteleostomi</taxon>
        <taxon>Actinopterygii</taxon>
        <taxon>Neopterygii</taxon>
        <taxon>Teleostei</taxon>
        <taxon>Ostariophysi</taxon>
        <taxon>Cypriniformes</taxon>
        <taxon>Cyprinidae</taxon>
        <taxon>Labeoninae</taxon>
        <taxon>Labeonini</taxon>
        <taxon>Cirrhinus</taxon>
    </lineage>
</organism>
<reference evidence="1 2" key="1">
    <citation type="submission" date="2023-09" db="EMBL/GenBank/DDBJ databases">
        <authorList>
            <person name="Wang M."/>
        </authorList>
    </citation>
    <scope>NUCLEOTIDE SEQUENCE [LARGE SCALE GENOMIC DNA]</scope>
    <source>
        <strain evidence="1">GT-2023</strain>
        <tissue evidence="1">Liver</tissue>
    </source>
</reference>
<accession>A0ABR3MVG6</accession>
<dbReference type="EMBL" id="JAYMGO010000009">
    <property type="protein sequence ID" value="KAL1268604.1"/>
    <property type="molecule type" value="Genomic_DNA"/>
</dbReference>
<comment type="caution">
    <text evidence="1">The sequence shown here is derived from an EMBL/GenBank/DDBJ whole genome shotgun (WGS) entry which is preliminary data.</text>
</comment>
<evidence type="ECO:0008006" key="3">
    <source>
        <dbReference type="Google" id="ProtNLM"/>
    </source>
</evidence>
<evidence type="ECO:0000313" key="1">
    <source>
        <dbReference type="EMBL" id="KAL1268604.1"/>
    </source>
</evidence>
<keyword evidence="2" id="KW-1185">Reference proteome</keyword>
<proteinExistence type="predicted"/>